<organism evidence="8">
    <name type="scientific">Compsopogon caeruleus</name>
    <dbReference type="NCBI Taxonomy" id="31354"/>
    <lineage>
        <taxon>Eukaryota</taxon>
        <taxon>Rhodophyta</taxon>
        <taxon>Compsopogonophyceae</taxon>
        <taxon>Compsopogonales</taxon>
        <taxon>Compsopogonaceae</taxon>
        <taxon>Compsopogon</taxon>
    </lineage>
</organism>
<evidence type="ECO:0000256" key="5">
    <source>
        <dbReference type="PROSITE-ProRule" id="PRU00449"/>
    </source>
</evidence>
<keyword evidence="4" id="KW-0862">Zinc</keyword>
<dbReference type="Pfam" id="PF25403">
    <property type="entry name" value="zf-C2H2_ZFAND2"/>
    <property type="match status" value="1"/>
</dbReference>
<dbReference type="Gene3D" id="4.10.1110.10">
    <property type="entry name" value="AN1-like Zinc finger"/>
    <property type="match status" value="2"/>
</dbReference>
<dbReference type="EMBL" id="HBGH01016638">
    <property type="protein sequence ID" value="CAD9237102.1"/>
    <property type="molecule type" value="Transcribed_RNA"/>
</dbReference>
<evidence type="ECO:0000256" key="2">
    <source>
        <dbReference type="ARBA" id="ARBA00022737"/>
    </source>
</evidence>
<keyword evidence="3 5" id="KW-0863">Zinc-finger</keyword>
<dbReference type="SMART" id="SM00154">
    <property type="entry name" value="ZnF_AN1"/>
    <property type="match status" value="2"/>
</dbReference>
<dbReference type="InterPro" id="IPR057357">
    <property type="entry name" value="Znf-C2H2_ZFAND2A/B"/>
</dbReference>
<dbReference type="GO" id="GO:0005737">
    <property type="term" value="C:cytoplasm"/>
    <property type="evidence" value="ECO:0007669"/>
    <property type="project" value="TreeGrafter"/>
</dbReference>
<sequence length="304" mass="34063">MEFDQLGGRCFVEECGKLDFLPFTCQACGETTCFEHRTYEGHGCKGRGEMELGGRLVECPVCTRPVAWSPSQDPNVVLAAHIDAGCPRRKRENPKCALEECTVREAVPVRCKSCSKQYCIRHRSELDHRCTRRPAQGHSRADGNRPELPRRQKANDVAFANSELDPVGNGKLEAGDRFPLVVFFPSGSKQKPTHMFFHRRHTIGKVLDEIQLKFPDKIPAPPTESGQGRLQLYPLGANFDGHQPAPHMNRLCEMPGLCLLDPVLIDYQVSDQRLSTCRAVMRRTLPASHPGSTKYSARSSLIPW</sequence>
<accession>A0A7S1TJZ2</accession>
<dbReference type="InterPro" id="IPR000058">
    <property type="entry name" value="Znf_AN1"/>
</dbReference>
<evidence type="ECO:0000313" key="8">
    <source>
        <dbReference type="EMBL" id="CAD9237102.1"/>
    </source>
</evidence>
<keyword evidence="2" id="KW-0677">Repeat</keyword>
<dbReference type="Pfam" id="PF01428">
    <property type="entry name" value="zf-AN1"/>
    <property type="match status" value="2"/>
</dbReference>
<dbReference type="GO" id="GO:0008270">
    <property type="term" value="F:zinc ion binding"/>
    <property type="evidence" value="ECO:0007669"/>
    <property type="project" value="UniProtKB-KW"/>
</dbReference>
<dbReference type="PANTHER" id="PTHR14677:SF20">
    <property type="entry name" value="ZINC FINGER AN1-TYPE CONTAINING 2A-RELATED"/>
    <property type="match status" value="1"/>
</dbReference>
<keyword evidence="1" id="KW-0479">Metal-binding</keyword>
<evidence type="ECO:0000256" key="1">
    <source>
        <dbReference type="ARBA" id="ARBA00022723"/>
    </source>
</evidence>
<evidence type="ECO:0000256" key="4">
    <source>
        <dbReference type="ARBA" id="ARBA00022833"/>
    </source>
</evidence>
<feature type="compositionally biased region" description="Basic and acidic residues" evidence="6">
    <location>
        <begin position="139"/>
        <end position="150"/>
    </location>
</feature>
<dbReference type="PANTHER" id="PTHR14677">
    <property type="entry name" value="ARSENITE INDUCUBLE RNA ASSOCIATED PROTEIN AIP-1-RELATED"/>
    <property type="match status" value="1"/>
</dbReference>
<dbReference type="AlphaFoldDB" id="A0A7S1TJZ2"/>
<proteinExistence type="predicted"/>
<evidence type="ECO:0000256" key="6">
    <source>
        <dbReference type="SAM" id="MobiDB-lite"/>
    </source>
</evidence>
<dbReference type="PROSITE" id="PS51039">
    <property type="entry name" value="ZF_AN1"/>
    <property type="match status" value="1"/>
</dbReference>
<dbReference type="SUPFAM" id="SSF118310">
    <property type="entry name" value="AN1-like Zinc finger"/>
    <property type="match status" value="2"/>
</dbReference>
<evidence type="ECO:0000256" key="3">
    <source>
        <dbReference type="ARBA" id="ARBA00022771"/>
    </source>
</evidence>
<protein>
    <recommendedName>
        <fullName evidence="7">AN1-type domain-containing protein</fullName>
    </recommendedName>
</protein>
<name>A0A7S1TJZ2_9RHOD</name>
<feature type="region of interest" description="Disordered" evidence="6">
    <location>
        <begin position="130"/>
        <end position="150"/>
    </location>
</feature>
<feature type="domain" description="AN1-type" evidence="7">
    <location>
        <begin position="4"/>
        <end position="52"/>
    </location>
</feature>
<dbReference type="InterPro" id="IPR035896">
    <property type="entry name" value="AN1-like_Znf"/>
</dbReference>
<reference evidence="8" key="1">
    <citation type="submission" date="2021-01" db="EMBL/GenBank/DDBJ databases">
        <authorList>
            <person name="Corre E."/>
            <person name="Pelletier E."/>
            <person name="Niang G."/>
            <person name="Scheremetjew M."/>
            <person name="Finn R."/>
            <person name="Kale V."/>
            <person name="Holt S."/>
            <person name="Cochrane G."/>
            <person name="Meng A."/>
            <person name="Brown T."/>
            <person name="Cohen L."/>
        </authorList>
    </citation>
    <scope>NUCLEOTIDE SEQUENCE</scope>
    <source>
        <strain evidence="8">SAG 36.94</strain>
    </source>
</reference>
<evidence type="ECO:0000259" key="7">
    <source>
        <dbReference type="PROSITE" id="PS51039"/>
    </source>
</evidence>
<gene>
    <name evidence="8" type="ORF">CCAE0312_LOCUS9200</name>
</gene>